<dbReference type="STRING" id="1512.GCA_900049235_04610"/>
<feature type="signal peptide" evidence="4">
    <location>
        <begin position="1"/>
        <end position="22"/>
    </location>
</feature>
<dbReference type="SUPFAM" id="SSF53822">
    <property type="entry name" value="Periplasmic binding protein-like I"/>
    <property type="match status" value="2"/>
</dbReference>
<feature type="domain" description="Periplasmic binding protein" evidence="5">
    <location>
        <begin position="341"/>
        <end position="594"/>
    </location>
</feature>
<evidence type="ECO:0000256" key="3">
    <source>
        <dbReference type="ARBA" id="ARBA00022729"/>
    </source>
</evidence>
<keyword evidence="6" id="KW-0813">Transport</keyword>
<dbReference type="Proteomes" id="UP000002970">
    <property type="component" value="Unassembled WGS sequence"/>
</dbReference>
<dbReference type="InterPro" id="IPR028082">
    <property type="entry name" value="Peripla_BP_I"/>
</dbReference>
<evidence type="ECO:0000256" key="2">
    <source>
        <dbReference type="ARBA" id="ARBA00007639"/>
    </source>
</evidence>
<dbReference type="AlphaFoldDB" id="E7GTM3"/>
<evidence type="ECO:0000313" key="7">
    <source>
        <dbReference type="Proteomes" id="UP000002970"/>
    </source>
</evidence>
<feature type="chain" id="PRO_5038856749" evidence="4">
    <location>
        <begin position="23"/>
        <end position="610"/>
    </location>
</feature>
<accession>E7GTM3</accession>
<gene>
    <name evidence="6" type="ORF">HMPREF9474_04268</name>
</gene>
<dbReference type="PANTHER" id="PTHR46847:SF1">
    <property type="entry name" value="D-ALLOSE-BINDING PERIPLASMIC PROTEIN-RELATED"/>
    <property type="match status" value="1"/>
</dbReference>
<name>E7GTM3_CLOS6</name>
<proteinExistence type="inferred from homology"/>
<evidence type="ECO:0000256" key="4">
    <source>
        <dbReference type="SAM" id="SignalP"/>
    </source>
</evidence>
<dbReference type="CDD" id="cd20008">
    <property type="entry name" value="PBP1_ABC_sugar_binding-like"/>
    <property type="match status" value="1"/>
</dbReference>
<evidence type="ECO:0000256" key="1">
    <source>
        <dbReference type="ARBA" id="ARBA00004196"/>
    </source>
</evidence>
<dbReference type="Gene3D" id="3.40.50.2300">
    <property type="match status" value="4"/>
</dbReference>
<dbReference type="PANTHER" id="PTHR46847">
    <property type="entry name" value="D-ALLOSE-BINDING PERIPLASMIC PROTEIN-RELATED"/>
    <property type="match status" value="1"/>
</dbReference>
<organism evidence="6 7">
    <name type="scientific">Clostridium symbiosum (strain WAL-14163)</name>
    <dbReference type="NCBI Taxonomy" id="742740"/>
    <lineage>
        <taxon>Bacteria</taxon>
        <taxon>Bacillati</taxon>
        <taxon>Bacillota</taxon>
        <taxon>Clostridia</taxon>
        <taxon>Lachnospirales</taxon>
        <taxon>Lachnospiraceae</taxon>
        <taxon>Otoolea</taxon>
    </lineage>
</organism>
<dbReference type="RefSeq" id="WP_003504618.1">
    <property type="nucleotide sequence ID" value="NZ_GL834320.1"/>
</dbReference>
<dbReference type="GO" id="GO:0030246">
    <property type="term" value="F:carbohydrate binding"/>
    <property type="evidence" value="ECO:0007669"/>
    <property type="project" value="UniProtKB-ARBA"/>
</dbReference>
<keyword evidence="3 4" id="KW-0732">Signal</keyword>
<dbReference type="InterPro" id="IPR025997">
    <property type="entry name" value="SBP_2_dom"/>
</dbReference>
<comment type="similarity">
    <text evidence="2">Belongs to the bacterial solute-binding protein 2 family.</text>
</comment>
<evidence type="ECO:0000259" key="5">
    <source>
        <dbReference type="Pfam" id="PF13407"/>
    </source>
</evidence>
<dbReference type="HOGENOM" id="CLU_435970_0_0_9"/>
<sequence>MKKMKKLAALFCASCMVVTALAGCGKKETSQTAETGSAATTEKAAESGSGELIALITMDSIDQHWVTLNEGAQKAAKELGVTVQFMAPNTKDDAQQIECVNNAVSAGAKAIIVAANGPDAISSALKEAASSGVKIVYVDSPANVEAEATFSTDNKAAGKTAGEEMLKALEAAGVTSGSIGVINVNAATDSCVMREEGFRSAFEGKGYTILETQYGEGDAAKSQSIAENYITQGVVGIFGCNEGSTTGAGNAIKASGKEGIIGVGFDKSDAIMGLIDDGYLLCTMAQNPDVMGYEGVKAAVAAIGGESLGGKVTDTGVSVLTAGAAGAAAAAPAKASKEWKIALITMDSIDQHWVTLNEGAQAKAAELGVTVTFMSPNTKDDAQQIECVNNAVAGGYNAIMVAANGPDAISSALKEAEAAGVKIVYVDSPANVEAEATFSTDNKAAGKTAGEEMLKALEAAGVTSGSIGVINVNAATDSCVMREEGFRSAFEGKGYTILETQYGEGDAAKSQSIAENYITQGVVGIFGCNEGSTTGAGNAIKAAGKDGIIGVGFDKSDAILGLIDDGYLLCTMAQNPDVMGSMGVEACVQALEGNSLGGEVKDTGVSVLKK</sequence>
<comment type="subcellular location">
    <subcellularLocation>
        <location evidence="1">Cell envelope</location>
    </subcellularLocation>
</comment>
<keyword evidence="6" id="KW-0762">Sugar transport</keyword>
<keyword evidence="7" id="KW-1185">Reference proteome</keyword>
<dbReference type="EMBL" id="ADLQ01000099">
    <property type="protein sequence ID" value="EGA91835.1"/>
    <property type="molecule type" value="Genomic_DNA"/>
</dbReference>
<dbReference type="GO" id="GO:0030313">
    <property type="term" value="C:cell envelope"/>
    <property type="evidence" value="ECO:0007669"/>
    <property type="project" value="UniProtKB-SubCell"/>
</dbReference>
<comment type="caution">
    <text evidence="6">The sequence shown here is derived from an EMBL/GenBank/DDBJ whole genome shotgun (WGS) entry which is preliminary data.</text>
</comment>
<dbReference type="eggNOG" id="COG1879">
    <property type="taxonomic scope" value="Bacteria"/>
</dbReference>
<protein>
    <submittedName>
        <fullName evidence="6">ABC-type sugar transport system</fullName>
    </submittedName>
</protein>
<evidence type="ECO:0000313" key="6">
    <source>
        <dbReference type="EMBL" id="EGA91835.1"/>
    </source>
</evidence>
<feature type="domain" description="Periplasmic binding protein" evidence="5">
    <location>
        <begin position="53"/>
        <end position="306"/>
    </location>
</feature>
<dbReference type="Pfam" id="PF13407">
    <property type="entry name" value="Peripla_BP_4"/>
    <property type="match status" value="2"/>
</dbReference>
<reference evidence="6 7" key="1">
    <citation type="submission" date="2010-12" db="EMBL/GenBank/DDBJ databases">
        <title>The Genome Sequence of Clostridium symbiosum strain WAL-14163.</title>
        <authorList>
            <person name="Earl A."/>
            <person name="Ward D."/>
            <person name="Feldgarden M."/>
            <person name="Gevers D."/>
            <person name="Finegold S.M."/>
            <person name="Summanen P.H."/>
            <person name="Molitoris D.R."/>
            <person name="Vaisanen M.L."/>
            <person name="Daigneault M."/>
            <person name="Young S.K."/>
            <person name="Zeng Q."/>
            <person name="Gargeya S."/>
            <person name="Fitzgerald M."/>
            <person name="Haas B."/>
            <person name="Abouelleil A."/>
            <person name="Alvarado L."/>
            <person name="Arachchi H.M."/>
            <person name="Berlin A."/>
            <person name="Brown A."/>
            <person name="Chapman S.B."/>
            <person name="Chen Z."/>
            <person name="Dunbar C."/>
            <person name="Freedman E."/>
            <person name="Gearin G."/>
            <person name="Gellesch M."/>
            <person name="Goldberg J."/>
            <person name="Griggs A."/>
            <person name="Gujja S."/>
            <person name="Heilman E."/>
            <person name="Heiman D."/>
            <person name="Howarth C."/>
            <person name="Larson L."/>
            <person name="Lui A."/>
            <person name="MacDonald P.J.P."/>
            <person name="Mehta T."/>
            <person name="Montmayeur A."/>
            <person name="Murphy C."/>
            <person name="Neiman D."/>
            <person name="Pearson M."/>
            <person name="Priest M."/>
            <person name="Roberts A."/>
            <person name="Saif S."/>
            <person name="Shea T."/>
            <person name="Shenoy N."/>
            <person name="Sisk P."/>
            <person name="Stolte C."/>
            <person name="Sykes S."/>
            <person name="White J."/>
            <person name="Yandava C."/>
            <person name="Nusbaum C."/>
            <person name="Birren B."/>
        </authorList>
    </citation>
    <scope>NUCLEOTIDE SEQUENCE [LARGE SCALE GENOMIC DNA]</scope>
    <source>
        <strain evidence="6 7">WAL-14163</strain>
    </source>
</reference>
<dbReference type="PROSITE" id="PS51257">
    <property type="entry name" value="PROKAR_LIPOPROTEIN"/>
    <property type="match status" value="1"/>
</dbReference>